<dbReference type="Proteomes" id="UP001220610">
    <property type="component" value="Chromosome"/>
</dbReference>
<protein>
    <submittedName>
        <fullName evidence="10">Biopolymer transporter ExbD</fullName>
    </submittedName>
</protein>
<name>A0AAJ6BGP5_9BACT</name>
<feature type="region of interest" description="Disordered" evidence="8">
    <location>
        <begin position="1"/>
        <end position="20"/>
    </location>
</feature>
<keyword evidence="5 9" id="KW-1133">Transmembrane helix</keyword>
<evidence type="ECO:0000256" key="8">
    <source>
        <dbReference type="SAM" id="MobiDB-lite"/>
    </source>
</evidence>
<keyword evidence="6 9" id="KW-0472">Membrane</keyword>
<sequence length="185" mass="20555">MAEMNTPTTNEPKVGVRKSRKLSTKVDLTPMVDLGFLLITFFIFNTRLSEPMAMKLFLPADAKTPDKEMPVGESTALTLLAMGNDKVFYYHGSLTDALKKGEYGVTGYHVATGIGQVIRNKKLVMEQKERGFSKDMVLIIKPGNDASYQNVVDLLDETSINQVKRYSLTDISDFELQSALAHVSN</sequence>
<feature type="compositionally biased region" description="Polar residues" evidence="8">
    <location>
        <begin position="1"/>
        <end position="11"/>
    </location>
</feature>
<evidence type="ECO:0000256" key="6">
    <source>
        <dbReference type="ARBA" id="ARBA00023136"/>
    </source>
</evidence>
<organism evidence="10 11">
    <name type="scientific">Candidatus Pseudobacter hemicellulosilyticus</name>
    <dbReference type="NCBI Taxonomy" id="3121375"/>
    <lineage>
        <taxon>Bacteria</taxon>
        <taxon>Pseudomonadati</taxon>
        <taxon>Bacteroidota</taxon>
        <taxon>Chitinophagia</taxon>
        <taxon>Chitinophagales</taxon>
        <taxon>Chitinophagaceae</taxon>
        <taxon>Pseudobacter</taxon>
    </lineage>
</organism>
<keyword evidence="4 7" id="KW-0812">Transmembrane</keyword>
<dbReference type="GO" id="GO:0015031">
    <property type="term" value="P:protein transport"/>
    <property type="evidence" value="ECO:0007669"/>
    <property type="project" value="UniProtKB-KW"/>
</dbReference>
<evidence type="ECO:0000256" key="5">
    <source>
        <dbReference type="ARBA" id="ARBA00022989"/>
    </source>
</evidence>
<dbReference type="AlphaFoldDB" id="A0AAJ6BGP5"/>
<dbReference type="PANTHER" id="PTHR30558:SF3">
    <property type="entry name" value="BIOPOLYMER TRANSPORT PROTEIN EXBD-RELATED"/>
    <property type="match status" value="1"/>
</dbReference>
<dbReference type="GO" id="GO:0005886">
    <property type="term" value="C:plasma membrane"/>
    <property type="evidence" value="ECO:0007669"/>
    <property type="project" value="UniProtKB-SubCell"/>
</dbReference>
<comment type="similarity">
    <text evidence="2 7">Belongs to the ExbD/TolR family.</text>
</comment>
<dbReference type="EMBL" id="CP119311">
    <property type="protein sequence ID" value="WEK36935.1"/>
    <property type="molecule type" value="Genomic_DNA"/>
</dbReference>
<keyword evidence="7" id="KW-0653">Protein transport</keyword>
<evidence type="ECO:0000313" key="11">
    <source>
        <dbReference type="Proteomes" id="UP001220610"/>
    </source>
</evidence>
<reference evidence="10" key="1">
    <citation type="submission" date="2023-03" db="EMBL/GenBank/DDBJ databases">
        <title>Andean soil-derived lignocellulolytic bacterial consortium as a source of novel taxa and putative plastic-active enzymes.</title>
        <authorList>
            <person name="Diaz-Garcia L."/>
            <person name="Chuvochina M."/>
            <person name="Feuerriegel G."/>
            <person name="Bunk B."/>
            <person name="Sproer C."/>
            <person name="Streit W.R."/>
            <person name="Rodriguez L.M."/>
            <person name="Overmann J."/>
            <person name="Jimenez D.J."/>
        </authorList>
    </citation>
    <scope>NUCLEOTIDE SEQUENCE</scope>
    <source>
        <strain evidence="10">MAG 7</strain>
    </source>
</reference>
<keyword evidence="3" id="KW-1003">Cell membrane</keyword>
<accession>A0AAJ6BGP5</accession>
<keyword evidence="7" id="KW-0813">Transport</keyword>
<proteinExistence type="inferred from homology"/>
<evidence type="ECO:0000256" key="2">
    <source>
        <dbReference type="ARBA" id="ARBA00005811"/>
    </source>
</evidence>
<feature type="transmembrane region" description="Helical" evidence="9">
    <location>
        <begin position="28"/>
        <end position="48"/>
    </location>
</feature>
<comment type="subcellular location">
    <subcellularLocation>
        <location evidence="1">Cell membrane</location>
        <topology evidence="1">Single-pass membrane protein</topology>
    </subcellularLocation>
    <subcellularLocation>
        <location evidence="7">Cell membrane</location>
        <topology evidence="7">Single-pass type II membrane protein</topology>
    </subcellularLocation>
</comment>
<dbReference type="Pfam" id="PF02472">
    <property type="entry name" value="ExbD"/>
    <property type="match status" value="1"/>
</dbReference>
<dbReference type="GO" id="GO:0022857">
    <property type="term" value="F:transmembrane transporter activity"/>
    <property type="evidence" value="ECO:0007669"/>
    <property type="project" value="InterPro"/>
</dbReference>
<evidence type="ECO:0000256" key="7">
    <source>
        <dbReference type="RuleBase" id="RU003879"/>
    </source>
</evidence>
<evidence type="ECO:0000256" key="1">
    <source>
        <dbReference type="ARBA" id="ARBA00004162"/>
    </source>
</evidence>
<dbReference type="InterPro" id="IPR003400">
    <property type="entry name" value="ExbD"/>
</dbReference>
<evidence type="ECO:0000256" key="9">
    <source>
        <dbReference type="SAM" id="Phobius"/>
    </source>
</evidence>
<evidence type="ECO:0000313" key="10">
    <source>
        <dbReference type="EMBL" id="WEK36935.1"/>
    </source>
</evidence>
<gene>
    <name evidence="10" type="ORF">P0Y53_05420</name>
</gene>
<evidence type="ECO:0000256" key="3">
    <source>
        <dbReference type="ARBA" id="ARBA00022475"/>
    </source>
</evidence>
<evidence type="ECO:0000256" key="4">
    <source>
        <dbReference type="ARBA" id="ARBA00022692"/>
    </source>
</evidence>
<dbReference type="PANTHER" id="PTHR30558">
    <property type="entry name" value="EXBD MEMBRANE COMPONENT OF PMF-DRIVEN MACROMOLECULE IMPORT SYSTEM"/>
    <property type="match status" value="1"/>
</dbReference>